<reference evidence="7" key="1">
    <citation type="journal article" date="2014" name="Soil Biol. Biochem.">
        <title>Structure and function of bacterial communities in ageing soils: Insights from the Mendocino ecological staircase.</title>
        <authorList>
            <person name="Uroz S."/>
            <person name="Tech J.J."/>
            <person name="Sawaya N.A."/>
            <person name="Frey-Klett P."/>
            <person name="Leveau J.H.J."/>
        </authorList>
    </citation>
    <scope>NUCLEOTIDE SEQUENCE [LARGE SCALE GENOMIC DNA]</scope>
    <source>
        <strain evidence="7">Cal35</strain>
    </source>
</reference>
<keyword evidence="3" id="KW-0238">DNA-binding</keyword>
<dbReference type="PANTHER" id="PTHR30419:SF8">
    <property type="entry name" value="NITROGEN ASSIMILATION TRANSCRIPTIONAL ACTIVATOR-RELATED"/>
    <property type="match status" value="1"/>
</dbReference>
<dbReference type="InterPro" id="IPR036388">
    <property type="entry name" value="WH-like_DNA-bd_sf"/>
</dbReference>
<dbReference type="GO" id="GO:0003700">
    <property type="term" value="F:DNA-binding transcription factor activity"/>
    <property type="evidence" value="ECO:0007669"/>
    <property type="project" value="InterPro"/>
</dbReference>
<evidence type="ECO:0000256" key="4">
    <source>
        <dbReference type="ARBA" id="ARBA00023163"/>
    </source>
</evidence>
<evidence type="ECO:0000256" key="2">
    <source>
        <dbReference type="ARBA" id="ARBA00023015"/>
    </source>
</evidence>
<dbReference type="Proteomes" id="UP000030302">
    <property type="component" value="Chromosome"/>
</dbReference>
<dbReference type="PANTHER" id="PTHR30419">
    <property type="entry name" value="HTH-TYPE TRANSCRIPTIONAL REGULATOR YBHD"/>
    <property type="match status" value="1"/>
</dbReference>
<dbReference type="HOGENOM" id="CLU_039613_6_0_4"/>
<dbReference type="GO" id="GO:0003677">
    <property type="term" value="F:DNA binding"/>
    <property type="evidence" value="ECO:0007669"/>
    <property type="project" value="UniProtKB-KW"/>
</dbReference>
<dbReference type="FunFam" id="1.10.10.10:FF:000001">
    <property type="entry name" value="LysR family transcriptional regulator"/>
    <property type="match status" value="1"/>
</dbReference>
<dbReference type="InterPro" id="IPR005119">
    <property type="entry name" value="LysR_subst-bd"/>
</dbReference>
<evidence type="ECO:0000313" key="6">
    <source>
        <dbReference type="EMBL" id="AIY42940.1"/>
    </source>
</evidence>
<dbReference type="AlphaFoldDB" id="A0A0A1FGU1"/>
<sequence>MKLNISTRALHAFLALQECKHFTHAAERCFMSQSAFSVMIQKLEETVGARLFERDTRNVTLTAEGELFSEVARALVSDIESAFADMTDYVARRKGRVAIAALPSLAAHGLPAVIAEYKQVYPGITVQLFDALSDQCLALLRQGKVDIALTAPGSGLIEFDTKTLCSDPFYLVCREDHPLAGKRRIRVADLSGCELIHLARSTSVRQHVELLLRGVQVMSSGLEVEHLATVAGLIEAGLGVSIVPELTLFQFRKMNLVSIPVDAPDVVRPILIVKNKERSLSIAAQGMSELIEKRLHTIGSRMKKEVA</sequence>
<feature type="domain" description="HTH lysR-type" evidence="5">
    <location>
        <begin position="5"/>
        <end position="62"/>
    </location>
</feature>
<dbReference type="RefSeq" id="WP_038491888.1">
    <property type="nucleotide sequence ID" value="NZ_CP009962.1"/>
</dbReference>
<evidence type="ECO:0000313" key="7">
    <source>
        <dbReference type="Proteomes" id="UP000030302"/>
    </source>
</evidence>
<gene>
    <name evidence="6" type="primary">ybhD</name>
    <name evidence="6" type="ORF">LT85_3782</name>
</gene>
<keyword evidence="2" id="KW-0805">Transcription regulation</keyword>
<dbReference type="Gene3D" id="1.10.10.10">
    <property type="entry name" value="Winged helix-like DNA-binding domain superfamily/Winged helix DNA-binding domain"/>
    <property type="match status" value="1"/>
</dbReference>
<dbReference type="InterPro" id="IPR000847">
    <property type="entry name" value="LysR_HTH_N"/>
</dbReference>
<dbReference type="EMBL" id="CP009962">
    <property type="protein sequence ID" value="AIY42940.1"/>
    <property type="molecule type" value="Genomic_DNA"/>
</dbReference>
<dbReference type="CDD" id="cd08440">
    <property type="entry name" value="PBP2_LTTR_like_4"/>
    <property type="match status" value="1"/>
</dbReference>
<keyword evidence="7" id="KW-1185">Reference proteome</keyword>
<dbReference type="OrthoDB" id="8675247at2"/>
<comment type="similarity">
    <text evidence="1">Belongs to the LysR transcriptional regulatory family.</text>
</comment>
<name>A0A0A1FGU1_9BURK</name>
<dbReference type="SUPFAM" id="SSF53850">
    <property type="entry name" value="Periplasmic binding protein-like II"/>
    <property type="match status" value="1"/>
</dbReference>
<evidence type="ECO:0000256" key="3">
    <source>
        <dbReference type="ARBA" id="ARBA00023125"/>
    </source>
</evidence>
<dbReference type="Pfam" id="PF03466">
    <property type="entry name" value="LysR_substrate"/>
    <property type="match status" value="1"/>
</dbReference>
<dbReference type="Pfam" id="PF00126">
    <property type="entry name" value="HTH_1"/>
    <property type="match status" value="1"/>
</dbReference>
<dbReference type="PROSITE" id="PS50931">
    <property type="entry name" value="HTH_LYSR"/>
    <property type="match status" value="1"/>
</dbReference>
<dbReference type="KEGG" id="care:LT85_3782"/>
<organism evidence="6 7">
    <name type="scientific">Collimonas arenae</name>
    <dbReference type="NCBI Taxonomy" id="279058"/>
    <lineage>
        <taxon>Bacteria</taxon>
        <taxon>Pseudomonadati</taxon>
        <taxon>Pseudomonadota</taxon>
        <taxon>Betaproteobacteria</taxon>
        <taxon>Burkholderiales</taxon>
        <taxon>Oxalobacteraceae</taxon>
        <taxon>Collimonas</taxon>
    </lineage>
</organism>
<dbReference type="InterPro" id="IPR050950">
    <property type="entry name" value="HTH-type_LysR_regulators"/>
</dbReference>
<dbReference type="PRINTS" id="PR00039">
    <property type="entry name" value="HTHLYSR"/>
</dbReference>
<proteinExistence type="inferred from homology"/>
<dbReference type="GO" id="GO:0005829">
    <property type="term" value="C:cytosol"/>
    <property type="evidence" value="ECO:0007669"/>
    <property type="project" value="TreeGrafter"/>
</dbReference>
<dbReference type="Gene3D" id="3.40.190.10">
    <property type="entry name" value="Periplasmic binding protein-like II"/>
    <property type="match status" value="2"/>
</dbReference>
<dbReference type="SUPFAM" id="SSF46785">
    <property type="entry name" value="Winged helix' DNA-binding domain"/>
    <property type="match status" value="1"/>
</dbReference>
<keyword evidence="4" id="KW-0804">Transcription</keyword>
<evidence type="ECO:0000259" key="5">
    <source>
        <dbReference type="PROSITE" id="PS50931"/>
    </source>
</evidence>
<protein>
    <submittedName>
        <fullName evidence="6">LysR family transcriptional regulator YbhD</fullName>
    </submittedName>
</protein>
<dbReference type="InterPro" id="IPR036390">
    <property type="entry name" value="WH_DNA-bd_sf"/>
</dbReference>
<accession>A0A0A1FGU1</accession>
<evidence type="ECO:0000256" key="1">
    <source>
        <dbReference type="ARBA" id="ARBA00009437"/>
    </source>
</evidence>
<dbReference type="STRING" id="279058.LT85_3782"/>